<evidence type="ECO:0000256" key="1">
    <source>
        <dbReference type="SAM" id="MobiDB-lite"/>
    </source>
</evidence>
<name>A0A4C1T612_EUMVA</name>
<accession>A0A4C1T612</accession>
<evidence type="ECO:0000313" key="2">
    <source>
        <dbReference type="EMBL" id="GBP09949.1"/>
    </source>
</evidence>
<evidence type="ECO:0000313" key="3">
    <source>
        <dbReference type="Proteomes" id="UP000299102"/>
    </source>
</evidence>
<feature type="compositionally biased region" description="Basic residues" evidence="1">
    <location>
        <begin position="96"/>
        <end position="105"/>
    </location>
</feature>
<dbReference type="Proteomes" id="UP000299102">
    <property type="component" value="Unassembled WGS sequence"/>
</dbReference>
<feature type="compositionally biased region" description="Basic and acidic residues" evidence="1">
    <location>
        <begin position="142"/>
        <end position="151"/>
    </location>
</feature>
<proteinExistence type="predicted"/>
<protein>
    <submittedName>
        <fullName evidence="2">Uncharacterized protein</fullName>
    </submittedName>
</protein>
<feature type="region of interest" description="Disordered" evidence="1">
    <location>
        <begin position="1"/>
        <end position="66"/>
    </location>
</feature>
<keyword evidence="3" id="KW-1185">Reference proteome</keyword>
<comment type="caution">
    <text evidence="2">The sequence shown here is derived from an EMBL/GenBank/DDBJ whole genome shotgun (WGS) entry which is preliminary data.</text>
</comment>
<feature type="compositionally biased region" description="Low complexity" evidence="1">
    <location>
        <begin position="126"/>
        <end position="137"/>
    </location>
</feature>
<sequence length="159" mass="17296">MQETEVEERHGSAARRRAPTESQPADVTLHGAWPTFEAEAEPEFTSGSESESKAEPGLKSKERRNDIGIMVDSVIVRLRIADIHRLNNAYNVKSRRGQMVSRRRAAIPPSGRAGGAPELSLGQMHPAAAGPGLTTGARRPRPRDPAARNDDPFISSYCS</sequence>
<dbReference type="EMBL" id="BGZK01000038">
    <property type="protein sequence ID" value="GBP09949.1"/>
    <property type="molecule type" value="Genomic_DNA"/>
</dbReference>
<dbReference type="AlphaFoldDB" id="A0A4C1T612"/>
<reference evidence="2 3" key="1">
    <citation type="journal article" date="2019" name="Commun. Biol.">
        <title>The bagworm genome reveals a unique fibroin gene that provides high tensile strength.</title>
        <authorList>
            <person name="Kono N."/>
            <person name="Nakamura H."/>
            <person name="Ohtoshi R."/>
            <person name="Tomita M."/>
            <person name="Numata K."/>
            <person name="Arakawa K."/>
        </authorList>
    </citation>
    <scope>NUCLEOTIDE SEQUENCE [LARGE SCALE GENOMIC DNA]</scope>
</reference>
<organism evidence="2 3">
    <name type="scientific">Eumeta variegata</name>
    <name type="common">Bagworm moth</name>
    <name type="synonym">Eumeta japonica</name>
    <dbReference type="NCBI Taxonomy" id="151549"/>
    <lineage>
        <taxon>Eukaryota</taxon>
        <taxon>Metazoa</taxon>
        <taxon>Ecdysozoa</taxon>
        <taxon>Arthropoda</taxon>
        <taxon>Hexapoda</taxon>
        <taxon>Insecta</taxon>
        <taxon>Pterygota</taxon>
        <taxon>Neoptera</taxon>
        <taxon>Endopterygota</taxon>
        <taxon>Lepidoptera</taxon>
        <taxon>Glossata</taxon>
        <taxon>Ditrysia</taxon>
        <taxon>Tineoidea</taxon>
        <taxon>Psychidae</taxon>
        <taxon>Oiketicinae</taxon>
        <taxon>Eumeta</taxon>
    </lineage>
</organism>
<feature type="region of interest" description="Disordered" evidence="1">
    <location>
        <begin position="96"/>
        <end position="159"/>
    </location>
</feature>
<feature type="compositionally biased region" description="Basic and acidic residues" evidence="1">
    <location>
        <begin position="50"/>
        <end position="66"/>
    </location>
</feature>
<gene>
    <name evidence="2" type="ORF">EVAR_92482_1</name>
</gene>